<dbReference type="GO" id="GO:0005886">
    <property type="term" value="C:plasma membrane"/>
    <property type="evidence" value="ECO:0007669"/>
    <property type="project" value="UniProtKB-SubCell"/>
</dbReference>
<dbReference type="EMBL" id="JACHKT010000041">
    <property type="protein sequence ID" value="MBB6005311.1"/>
    <property type="molecule type" value="Genomic_DNA"/>
</dbReference>
<dbReference type="InterPro" id="IPR050250">
    <property type="entry name" value="Macrolide_Exporter_MacB"/>
</dbReference>
<feature type="transmembrane region" description="Helical" evidence="6">
    <location>
        <begin position="293"/>
        <end position="315"/>
    </location>
</feature>
<dbReference type="PANTHER" id="PTHR30572:SF18">
    <property type="entry name" value="ABC-TYPE MACROLIDE FAMILY EXPORT SYSTEM PERMEASE COMPONENT 2"/>
    <property type="match status" value="1"/>
</dbReference>
<dbReference type="InterPro" id="IPR025857">
    <property type="entry name" value="MacB_PCD"/>
</dbReference>
<dbReference type="AlphaFoldDB" id="A0A841F0L5"/>
<feature type="transmembrane region" description="Helical" evidence="6">
    <location>
        <begin position="735"/>
        <end position="755"/>
    </location>
</feature>
<feature type="transmembrane region" description="Helical" evidence="6">
    <location>
        <begin position="21"/>
        <end position="42"/>
    </location>
</feature>
<sequence length="806" mass="90016">MIQNYLKIAIRNLLRNKVFSAINIVGLALGIATCLVIMLFVYDELSYDRFNEKTDRIFRVVFKASINDGKINEANVMPPTAQVLKNDYPEVLAATRLRTSGSPEIIYQNKKFKEHDFASVDANFFDVFTLPLLKGDAKTALREPNTAVITQDFAKKYFGDENPIGKVLFIKSWNENYKVTGLIDKVPHNSHFHFDIFGSMAGVKDAQAASWMTSGYFTYLVLPEDFDYKVLEAKLPQVIKKYMGPQIQTAMGMSLSQFLQKGNQLGLFLQPLTSIHFDEGFTGTLEPSGNIQYVYIFGAIAVFMLLIACINFMNLSTAGASKRAKEVGVRKVLGSIKQDLISQFLFESILLSVVALLLSLMLVQLSLPVFNDLAEKDLQLDFLKNPLLLIAFLVFGLLVGVLAGSYPAFFLSSFNPVEVLKGKFKLAGKSISLRSGLVVFQFFISIALIIGTTVVYQQIKFIQSKDLGYAKDQLLIMRNTWSLGKNEEVFRQQILQDPRVLSVTSAGYLPAGPSDSNNSMGYPDSDESQVMRTLEYKIDEQYIPTMGMKVIAGRNFSKDFATDSTAMIINETAAKAFGWGKNAVGHTITRLKNNDGLKVTYSIIGVVKDFHFKSLHENITPLLMVSEKTYGLTIKVKGKDVEGLLASLKNQWQKFNVEEPFSYSFMDELFEKTYQSEQKISVILSIFSGLTIFVACLGLFGLATFTAEQRTKEIGVRKVLGASVSQIVTLLSKEFLKLVLIACGFAFPIGYWLMNKWLQDFAYRIEISAWIFVLAGILALFIALLTISYQAIKAALANPVTSLRTE</sequence>
<evidence type="ECO:0000259" key="7">
    <source>
        <dbReference type="Pfam" id="PF02687"/>
    </source>
</evidence>
<feature type="transmembrane region" description="Helical" evidence="6">
    <location>
        <begin position="431"/>
        <end position="456"/>
    </location>
</feature>
<dbReference type="Proteomes" id="UP000524404">
    <property type="component" value="Unassembled WGS sequence"/>
</dbReference>
<dbReference type="InterPro" id="IPR003838">
    <property type="entry name" value="ABC3_permease_C"/>
</dbReference>
<feature type="transmembrane region" description="Helical" evidence="6">
    <location>
        <begin position="387"/>
        <end position="411"/>
    </location>
</feature>
<feature type="domain" description="ABC3 transporter permease C-terminal" evidence="7">
    <location>
        <begin position="686"/>
        <end position="796"/>
    </location>
</feature>
<evidence type="ECO:0000313" key="9">
    <source>
        <dbReference type="EMBL" id="MBB6005311.1"/>
    </source>
</evidence>
<keyword evidence="3 6" id="KW-0812">Transmembrane</keyword>
<keyword evidence="10" id="KW-1185">Reference proteome</keyword>
<gene>
    <name evidence="9" type="ORF">HNP25_003985</name>
</gene>
<dbReference type="RefSeq" id="WP_184137023.1">
    <property type="nucleotide sequence ID" value="NZ_JACHKT010000041.1"/>
</dbReference>
<evidence type="ECO:0000256" key="1">
    <source>
        <dbReference type="ARBA" id="ARBA00004651"/>
    </source>
</evidence>
<reference evidence="9 10" key="1">
    <citation type="submission" date="2020-08" db="EMBL/GenBank/DDBJ databases">
        <title>Functional genomics of gut bacteria from endangered species of beetles.</title>
        <authorList>
            <person name="Carlos-Shanley C."/>
        </authorList>
    </citation>
    <scope>NUCLEOTIDE SEQUENCE [LARGE SCALE GENOMIC DNA]</scope>
    <source>
        <strain evidence="9 10">S00070</strain>
    </source>
</reference>
<feature type="domain" description="MacB-like periplasmic core" evidence="8">
    <location>
        <begin position="20"/>
        <end position="233"/>
    </location>
</feature>
<accession>A0A841F0L5</accession>
<feature type="domain" description="MacB-like periplasmic core" evidence="8">
    <location>
        <begin position="443"/>
        <end position="638"/>
    </location>
</feature>
<dbReference type="GO" id="GO:0022857">
    <property type="term" value="F:transmembrane transporter activity"/>
    <property type="evidence" value="ECO:0007669"/>
    <property type="project" value="TreeGrafter"/>
</dbReference>
<evidence type="ECO:0000256" key="4">
    <source>
        <dbReference type="ARBA" id="ARBA00022989"/>
    </source>
</evidence>
<evidence type="ECO:0000256" key="2">
    <source>
        <dbReference type="ARBA" id="ARBA00022475"/>
    </source>
</evidence>
<proteinExistence type="predicted"/>
<keyword evidence="2" id="KW-1003">Cell membrane</keyword>
<keyword evidence="4 6" id="KW-1133">Transmembrane helix</keyword>
<feature type="transmembrane region" description="Helical" evidence="6">
    <location>
        <begin position="767"/>
        <end position="787"/>
    </location>
</feature>
<dbReference type="PANTHER" id="PTHR30572">
    <property type="entry name" value="MEMBRANE COMPONENT OF TRANSPORTER-RELATED"/>
    <property type="match status" value="1"/>
</dbReference>
<comment type="subcellular location">
    <subcellularLocation>
        <location evidence="1">Cell membrane</location>
        <topology evidence="1">Multi-pass membrane protein</topology>
    </subcellularLocation>
</comment>
<dbReference type="Pfam" id="PF02687">
    <property type="entry name" value="FtsX"/>
    <property type="match status" value="2"/>
</dbReference>
<evidence type="ECO:0000259" key="8">
    <source>
        <dbReference type="Pfam" id="PF12704"/>
    </source>
</evidence>
<protein>
    <submittedName>
        <fullName evidence="9">Putative ABC transport system permease protein</fullName>
    </submittedName>
</protein>
<name>A0A841F0L5_9BACT</name>
<evidence type="ECO:0000313" key="10">
    <source>
        <dbReference type="Proteomes" id="UP000524404"/>
    </source>
</evidence>
<comment type="caution">
    <text evidence="9">The sequence shown here is derived from an EMBL/GenBank/DDBJ whole genome shotgun (WGS) entry which is preliminary data.</text>
</comment>
<keyword evidence="5 6" id="KW-0472">Membrane</keyword>
<feature type="domain" description="ABC3 transporter permease C-terminal" evidence="7">
    <location>
        <begin position="299"/>
        <end position="416"/>
    </location>
</feature>
<feature type="transmembrane region" description="Helical" evidence="6">
    <location>
        <begin position="682"/>
        <end position="707"/>
    </location>
</feature>
<evidence type="ECO:0000256" key="6">
    <source>
        <dbReference type="SAM" id="Phobius"/>
    </source>
</evidence>
<dbReference type="Pfam" id="PF12704">
    <property type="entry name" value="MacB_PCD"/>
    <property type="match status" value="2"/>
</dbReference>
<feature type="transmembrane region" description="Helical" evidence="6">
    <location>
        <begin position="344"/>
        <end position="367"/>
    </location>
</feature>
<evidence type="ECO:0000256" key="5">
    <source>
        <dbReference type="ARBA" id="ARBA00023136"/>
    </source>
</evidence>
<organism evidence="9 10">
    <name type="scientific">Arcicella rosea</name>
    <dbReference type="NCBI Taxonomy" id="502909"/>
    <lineage>
        <taxon>Bacteria</taxon>
        <taxon>Pseudomonadati</taxon>
        <taxon>Bacteroidota</taxon>
        <taxon>Cytophagia</taxon>
        <taxon>Cytophagales</taxon>
        <taxon>Flectobacillaceae</taxon>
        <taxon>Arcicella</taxon>
    </lineage>
</organism>
<evidence type="ECO:0000256" key="3">
    <source>
        <dbReference type="ARBA" id="ARBA00022692"/>
    </source>
</evidence>